<dbReference type="AlphaFoldDB" id="W0HPC6"/>
<dbReference type="InterPro" id="IPR051310">
    <property type="entry name" value="MCP_chemotaxis"/>
</dbReference>
<dbReference type="PATRIC" id="fig|1239307.3.peg.666"/>
<evidence type="ECO:0000256" key="11">
    <source>
        <dbReference type="PROSITE-ProRule" id="PRU00284"/>
    </source>
</evidence>
<evidence type="ECO:0000256" key="9">
    <source>
        <dbReference type="ARBA" id="ARBA00023224"/>
    </source>
</evidence>
<dbReference type="FunFam" id="1.10.287.950:FF:000001">
    <property type="entry name" value="Methyl-accepting chemotaxis sensory transducer"/>
    <property type="match status" value="1"/>
</dbReference>
<dbReference type="KEGG" id="sod:Sant_0620"/>
<dbReference type="Gene3D" id="1.20.120.30">
    <property type="entry name" value="Aspartate receptor, ligand-binding domain"/>
    <property type="match status" value="1"/>
</dbReference>
<dbReference type="CDD" id="cd11386">
    <property type="entry name" value="MCP_signal"/>
    <property type="match status" value="1"/>
</dbReference>
<keyword evidence="9 11" id="KW-0807">Transducer</keyword>
<accession>W0HPC6</accession>
<dbReference type="PANTHER" id="PTHR43531">
    <property type="entry name" value="PROTEIN ICFG"/>
    <property type="match status" value="1"/>
</dbReference>
<keyword evidence="2" id="KW-1003">Cell membrane</keyword>
<dbReference type="SUPFAM" id="SSF58104">
    <property type="entry name" value="Methyl-accepting chemotaxis protein (MCP) signaling domain"/>
    <property type="match status" value="1"/>
</dbReference>
<gene>
    <name evidence="15" type="primary">tap</name>
    <name evidence="15" type="ORF">Sant_0620</name>
</gene>
<organism evidence="15 16">
    <name type="scientific">Sodalis praecaptivus</name>
    <dbReference type="NCBI Taxonomy" id="1239307"/>
    <lineage>
        <taxon>Bacteria</taxon>
        <taxon>Pseudomonadati</taxon>
        <taxon>Pseudomonadota</taxon>
        <taxon>Gammaproteobacteria</taxon>
        <taxon>Enterobacterales</taxon>
        <taxon>Bruguierivoracaceae</taxon>
        <taxon>Sodalis</taxon>
    </lineage>
</organism>
<comment type="subcellular location">
    <subcellularLocation>
        <location evidence="1">Cell inner membrane</location>
        <topology evidence="1">Multi-pass membrane protein</topology>
    </subcellularLocation>
</comment>
<dbReference type="InterPro" id="IPR035440">
    <property type="entry name" value="4HB_MCP_dom_sf"/>
</dbReference>
<dbReference type="Pfam" id="PF02203">
    <property type="entry name" value="TarH"/>
    <property type="match status" value="1"/>
</dbReference>
<dbReference type="RefSeq" id="WP_025420848.1">
    <property type="nucleotide sequence ID" value="NZ_CP006569.1"/>
</dbReference>
<evidence type="ECO:0000256" key="10">
    <source>
        <dbReference type="ARBA" id="ARBA00029447"/>
    </source>
</evidence>
<dbReference type="PROSITE" id="PS50111">
    <property type="entry name" value="CHEMOTAXIS_TRANSDUC_2"/>
    <property type="match status" value="1"/>
</dbReference>
<dbReference type="InterPro" id="IPR004090">
    <property type="entry name" value="Chemotax_Me-accpt_rcpt"/>
</dbReference>
<evidence type="ECO:0000256" key="2">
    <source>
        <dbReference type="ARBA" id="ARBA00022475"/>
    </source>
</evidence>
<dbReference type="SMART" id="SM00283">
    <property type="entry name" value="MA"/>
    <property type="match status" value="1"/>
</dbReference>
<dbReference type="GO" id="GO:0006935">
    <property type="term" value="P:chemotaxis"/>
    <property type="evidence" value="ECO:0007669"/>
    <property type="project" value="UniProtKB-KW"/>
</dbReference>
<keyword evidence="3" id="KW-0488">Methylation</keyword>
<keyword evidence="7 12" id="KW-1133">Transmembrane helix</keyword>
<proteinExistence type="inferred from homology"/>
<dbReference type="PRINTS" id="PR00260">
    <property type="entry name" value="CHEMTRNSDUCR"/>
</dbReference>
<dbReference type="Proteomes" id="UP000019028">
    <property type="component" value="Chromosome"/>
</dbReference>
<dbReference type="Pfam" id="PF00672">
    <property type="entry name" value="HAMP"/>
    <property type="match status" value="1"/>
</dbReference>
<dbReference type="InterPro" id="IPR003122">
    <property type="entry name" value="Tar_rcpt_lig-bd"/>
</dbReference>
<dbReference type="EMBL" id="CP006569">
    <property type="protein sequence ID" value="AHF75716.1"/>
    <property type="molecule type" value="Genomic_DNA"/>
</dbReference>
<keyword evidence="4" id="KW-0145">Chemotaxis</keyword>
<evidence type="ECO:0000256" key="8">
    <source>
        <dbReference type="ARBA" id="ARBA00023136"/>
    </source>
</evidence>
<dbReference type="SUPFAM" id="SSF47170">
    <property type="entry name" value="Aspartate receptor, ligand-binding domain"/>
    <property type="match status" value="1"/>
</dbReference>
<dbReference type="PANTHER" id="PTHR43531:SF14">
    <property type="entry name" value="METHYL-ACCEPTING CHEMOTAXIS PROTEIN I-RELATED"/>
    <property type="match status" value="1"/>
</dbReference>
<keyword evidence="8 12" id="KW-0472">Membrane</keyword>
<dbReference type="HOGENOM" id="CLU_000445_107_16_6"/>
<keyword evidence="5" id="KW-0997">Cell inner membrane</keyword>
<dbReference type="InterPro" id="IPR003660">
    <property type="entry name" value="HAMP_dom"/>
</dbReference>
<evidence type="ECO:0000259" key="13">
    <source>
        <dbReference type="PROSITE" id="PS50111"/>
    </source>
</evidence>
<evidence type="ECO:0000259" key="14">
    <source>
        <dbReference type="PROSITE" id="PS50885"/>
    </source>
</evidence>
<dbReference type="SMART" id="SM00319">
    <property type="entry name" value="TarH"/>
    <property type="match status" value="1"/>
</dbReference>
<sequence length="539" mass="57708">MLSRIKISTSLVVLVVLFGLMQVVVAAVSYYNLRSGTELNQSVQLVNQQRNNLNQTWSSLLQTRNTLNRAATRYVYHSPLTMITPLMDSAKQTLAEAEKQFKTYSTLPAGDSREQLLHERTVQAFNGLTENLQGLIDFLDNGNVDAFIDSPTQGSQDVFENALKANLSSLDARIDVAGKEIVDINVYSGWLNGVFVCVALGLAVLALFWLKRLLLQPLSEMRDHFDAIARGNLSRHIQVHGSNEISQLFRQLQMMRDELAGTVTAVRNGTDAMLSGVSEIIASNNDLSSRTEQQAASLEETATSMEQLTSTVKQNAGNAHQASDLARAASSAANKGNAITGDVVKHMAEINASSLKIGDIIGVIDGIAFQTNILALNAAVEAARAGEQGRGFAVVAGEVRNLAQRSAQAAKQIKGLIDESVSRVQQGSRMVTAAGDTMNEIVRSVTRVSDIMGEIASASDEQSRGIDQVATVVIQMDTVTQQNAALVQQTAAASEALGAQAEALMQNVQVFTLQSDATVAQGESTHAGGSPQPLQTLAV</sequence>
<comment type="similarity">
    <text evidence="10">Belongs to the methyl-accepting chemotaxis (MCP) protein family.</text>
</comment>
<dbReference type="Pfam" id="PF00015">
    <property type="entry name" value="MCPsignal"/>
    <property type="match status" value="1"/>
</dbReference>
<dbReference type="OrthoDB" id="9765776at2"/>
<evidence type="ECO:0000256" key="4">
    <source>
        <dbReference type="ARBA" id="ARBA00022500"/>
    </source>
</evidence>
<dbReference type="GO" id="GO:0004888">
    <property type="term" value="F:transmembrane signaling receptor activity"/>
    <property type="evidence" value="ECO:0007669"/>
    <property type="project" value="InterPro"/>
</dbReference>
<dbReference type="CDD" id="cd06225">
    <property type="entry name" value="HAMP"/>
    <property type="match status" value="1"/>
</dbReference>
<evidence type="ECO:0000313" key="15">
    <source>
        <dbReference type="EMBL" id="AHF75716.1"/>
    </source>
</evidence>
<evidence type="ECO:0000256" key="6">
    <source>
        <dbReference type="ARBA" id="ARBA00022692"/>
    </source>
</evidence>
<name>W0HPC6_9GAMM</name>
<feature type="domain" description="HAMP" evidence="14">
    <location>
        <begin position="212"/>
        <end position="264"/>
    </location>
</feature>
<dbReference type="PROSITE" id="PS50885">
    <property type="entry name" value="HAMP"/>
    <property type="match status" value="1"/>
</dbReference>
<feature type="domain" description="Methyl-accepting transducer" evidence="13">
    <location>
        <begin position="269"/>
        <end position="498"/>
    </location>
</feature>
<evidence type="ECO:0000256" key="5">
    <source>
        <dbReference type="ARBA" id="ARBA00022519"/>
    </source>
</evidence>
<evidence type="ECO:0000256" key="3">
    <source>
        <dbReference type="ARBA" id="ARBA00022481"/>
    </source>
</evidence>
<dbReference type="Gene3D" id="1.10.287.950">
    <property type="entry name" value="Methyl-accepting chemotaxis protein"/>
    <property type="match status" value="1"/>
</dbReference>
<evidence type="ECO:0000256" key="1">
    <source>
        <dbReference type="ARBA" id="ARBA00004429"/>
    </source>
</evidence>
<feature type="transmembrane region" description="Helical" evidence="12">
    <location>
        <begin position="189"/>
        <end position="210"/>
    </location>
</feature>
<keyword evidence="6 12" id="KW-0812">Transmembrane</keyword>
<evidence type="ECO:0000256" key="12">
    <source>
        <dbReference type="SAM" id="Phobius"/>
    </source>
</evidence>
<dbReference type="SMART" id="SM00304">
    <property type="entry name" value="HAMP"/>
    <property type="match status" value="1"/>
</dbReference>
<protein>
    <submittedName>
        <fullName evidence="15">Methyl-accepting chemotaxis protein Ser sensing</fullName>
    </submittedName>
</protein>
<evidence type="ECO:0000313" key="16">
    <source>
        <dbReference type="Proteomes" id="UP000019028"/>
    </source>
</evidence>
<dbReference type="GO" id="GO:0005886">
    <property type="term" value="C:plasma membrane"/>
    <property type="evidence" value="ECO:0007669"/>
    <property type="project" value="UniProtKB-SubCell"/>
</dbReference>
<dbReference type="InterPro" id="IPR004089">
    <property type="entry name" value="MCPsignal_dom"/>
</dbReference>
<dbReference type="CDD" id="cd19407">
    <property type="entry name" value="Tar_Tsr_sensor"/>
    <property type="match status" value="1"/>
</dbReference>
<evidence type="ECO:0000256" key="7">
    <source>
        <dbReference type="ARBA" id="ARBA00022989"/>
    </source>
</evidence>
<keyword evidence="16" id="KW-1185">Reference proteome</keyword>
<reference evidence="15 16" key="1">
    <citation type="journal article" date="2014" name="Genome Biol. Evol.">
        <title>Genome degeneration and adaptation in a nascent stage of symbiosis.</title>
        <authorList>
            <person name="Oakeson K.F."/>
            <person name="Gil R."/>
            <person name="Clayton A.L."/>
            <person name="Dunn D.M."/>
            <person name="von Niederhausern A.C."/>
            <person name="Hamil C."/>
            <person name="Aoyagi A."/>
            <person name="Duval B."/>
            <person name="Baca A."/>
            <person name="Silva F.J."/>
            <person name="Vallier A."/>
            <person name="Jackson D.G."/>
            <person name="Latorre A."/>
            <person name="Weiss R.B."/>
            <person name="Heddi A."/>
            <person name="Moya A."/>
            <person name="Dale C."/>
        </authorList>
    </citation>
    <scope>NUCLEOTIDE SEQUENCE [LARGE SCALE GENOMIC DNA]</scope>
    <source>
        <strain evidence="15 16">HS1</strain>
    </source>
</reference>
<dbReference type="GO" id="GO:0007165">
    <property type="term" value="P:signal transduction"/>
    <property type="evidence" value="ECO:0007669"/>
    <property type="project" value="UniProtKB-KW"/>
</dbReference>